<accession>A0A9P4U7C7</accession>
<feature type="transmembrane region" description="Helical" evidence="6">
    <location>
        <begin position="393"/>
        <end position="417"/>
    </location>
</feature>
<feature type="transmembrane region" description="Helical" evidence="6">
    <location>
        <begin position="515"/>
        <end position="533"/>
    </location>
</feature>
<feature type="region of interest" description="Disordered" evidence="5">
    <location>
        <begin position="299"/>
        <end position="319"/>
    </location>
</feature>
<keyword evidence="9" id="KW-1185">Reference proteome</keyword>
<dbReference type="Pfam" id="PF07690">
    <property type="entry name" value="MFS_1"/>
    <property type="match status" value="1"/>
</dbReference>
<evidence type="ECO:0000256" key="5">
    <source>
        <dbReference type="SAM" id="MobiDB-lite"/>
    </source>
</evidence>
<dbReference type="InterPro" id="IPR020846">
    <property type="entry name" value="MFS_dom"/>
</dbReference>
<dbReference type="InterPro" id="IPR036259">
    <property type="entry name" value="MFS_trans_sf"/>
</dbReference>
<keyword evidence="3 6" id="KW-1133">Transmembrane helix</keyword>
<feature type="transmembrane region" description="Helical" evidence="6">
    <location>
        <begin position="272"/>
        <end position="290"/>
    </location>
</feature>
<evidence type="ECO:0000256" key="3">
    <source>
        <dbReference type="ARBA" id="ARBA00022989"/>
    </source>
</evidence>
<protein>
    <submittedName>
        <fullName evidence="8">MFS general substrate transporter</fullName>
    </submittedName>
</protein>
<dbReference type="EMBL" id="MU001509">
    <property type="protein sequence ID" value="KAF2439671.1"/>
    <property type="molecule type" value="Genomic_DNA"/>
</dbReference>
<feature type="transmembrane region" description="Helical" evidence="6">
    <location>
        <begin position="448"/>
        <end position="465"/>
    </location>
</feature>
<dbReference type="GO" id="GO:0015203">
    <property type="term" value="F:polyamine transmembrane transporter activity"/>
    <property type="evidence" value="ECO:0007669"/>
    <property type="project" value="TreeGrafter"/>
</dbReference>
<dbReference type="OrthoDB" id="3936150at2759"/>
<dbReference type="CDD" id="cd17323">
    <property type="entry name" value="MFS_Tpo1_MDR_like"/>
    <property type="match status" value="1"/>
</dbReference>
<comment type="caution">
    <text evidence="8">The sequence shown here is derived from an EMBL/GenBank/DDBJ whole genome shotgun (WGS) entry which is preliminary data.</text>
</comment>
<feature type="compositionally biased region" description="Basic and acidic residues" evidence="5">
    <location>
        <begin position="1"/>
        <end position="19"/>
    </location>
</feature>
<feature type="transmembrane region" description="Helical" evidence="6">
    <location>
        <begin position="150"/>
        <end position="170"/>
    </location>
</feature>
<feature type="transmembrane region" description="Helical" evidence="6">
    <location>
        <begin position="182"/>
        <end position="200"/>
    </location>
</feature>
<keyword evidence="4 6" id="KW-0472">Membrane</keyword>
<feature type="transmembrane region" description="Helical" evidence="6">
    <location>
        <begin position="347"/>
        <end position="373"/>
    </location>
</feature>
<reference evidence="8" key="1">
    <citation type="journal article" date="2020" name="Stud. Mycol.">
        <title>101 Dothideomycetes genomes: a test case for predicting lifestyles and emergence of pathogens.</title>
        <authorList>
            <person name="Haridas S."/>
            <person name="Albert R."/>
            <person name="Binder M."/>
            <person name="Bloem J."/>
            <person name="Labutti K."/>
            <person name="Salamov A."/>
            <person name="Andreopoulos B."/>
            <person name="Baker S."/>
            <person name="Barry K."/>
            <person name="Bills G."/>
            <person name="Bluhm B."/>
            <person name="Cannon C."/>
            <person name="Castanera R."/>
            <person name="Culley D."/>
            <person name="Daum C."/>
            <person name="Ezra D."/>
            <person name="Gonzalez J."/>
            <person name="Henrissat B."/>
            <person name="Kuo A."/>
            <person name="Liang C."/>
            <person name="Lipzen A."/>
            <person name="Lutzoni F."/>
            <person name="Magnuson J."/>
            <person name="Mondo S."/>
            <person name="Nolan M."/>
            <person name="Ohm R."/>
            <person name="Pangilinan J."/>
            <person name="Park H.-J."/>
            <person name="Ramirez L."/>
            <person name="Alfaro M."/>
            <person name="Sun H."/>
            <person name="Tritt A."/>
            <person name="Yoshinaga Y."/>
            <person name="Zwiers L.-H."/>
            <person name="Turgeon B."/>
            <person name="Goodwin S."/>
            <person name="Spatafora J."/>
            <person name="Crous P."/>
            <person name="Grigoriev I."/>
        </authorList>
    </citation>
    <scope>NUCLEOTIDE SEQUENCE</scope>
    <source>
        <strain evidence="8">CBS 690.94</strain>
    </source>
</reference>
<feature type="transmembrane region" description="Helical" evidence="6">
    <location>
        <begin position="114"/>
        <end position="138"/>
    </location>
</feature>
<proteinExistence type="predicted"/>
<feature type="transmembrane region" description="Helical" evidence="6">
    <location>
        <begin position="212"/>
        <end position="233"/>
    </location>
</feature>
<dbReference type="GO" id="GO:0005886">
    <property type="term" value="C:plasma membrane"/>
    <property type="evidence" value="ECO:0007669"/>
    <property type="project" value="TreeGrafter"/>
</dbReference>
<feature type="transmembrane region" description="Helical" evidence="6">
    <location>
        <begin position="245"/>
        <end position="266"/>
    </location>
</feature>
<dbReference type="Proteomes" id="UP000799764">
    <property type="component" value="Unassembled WGS sequence"/>
</dbReference>
<feature type="compositionally biased region" description="Basic and acidic residues" evidence="5">
    <location>
        <begin position="31"/>
        <end position="41"/>
    </location>
</feature>
<organism evidence="8 9">
    <name type="scientific">Karstenula rhodostoma CBS 690.94</name>
    <dbReference type="NCBI Taxonomy" id="1392251"/>
    <lineage>
        <taxon>Eukaryota</taxon>
        <taxon>Fungi</taxon>
        <taxon>Dikarya</taxon>
        <taxon>Ascomycota</taxon>
        <taxon>Pezizomycotina</taxon>
        <taxon>Dothideomycetes</taxon>
        <taxon>Pleosporomycetidae</taxon>
        <taxon>Pleosporales</taxon>
        <taxon>Massarineae</taxon>
        <taxon>Didymosphaeriaceae</taxon>
        <taxon>Karstenula</taxon>
    </lineage>
</organism>
<feature type="compositionally biased region" description="Polar residues" evidence="5">
    <location>
        <begin position="300"/>
        <end position="312"/>
    </location>
</feature>
<dbReference type="PANTHER" id="PTHR23502:SF5">
    <property type="entry name" value="QUINIDINE RESISTANCE PROTEIN 3"/>
    <property type="match status" value="1"/>
</dbReference>
<dbReference type="PROSITE" id="PS50850">
    <property type="entry name" value="MFS"/>
    <property type="match status" value="1"/>
</dbReference>
<name>A0A9P4U7C7_9PLEO</name>
<feature type="transmembrane region" description="Helical" evidence="6">
    <location>
        <begin position="539"/>
        <end position="560"/>
    </location>
</feature>
<evidence type="ECO:0000256" key="6">
    <source>
        <dbReference type="SAM" id="Phobius"/>
    </source>
</evidence>
<gene>
    <name evidence="8" type="ORF">P171DRAFT_436294</name>
</gene>
<sequence>MPDSEKDVSESSNDQRRVESVNSVDPSIAAKEADITDDHDAISIARSTTTTTTSGHDEEQASGRPEPPAALTRTTSVTPQAVIVHRKNRRGLFGTLTIIPEVENGYHYAPKTKWFITAIVAACAMGAPMGSAIVMPALQDIAAAFGASSTVANMSVAVYMLSMAIFPLWWSSFSETAGRRSIYMISFTMFTVFAILSAVSTDMAMLIVMRTLSGGAAASVQAVGAGTVADIWLPKERGKAMGMFYLGPLCGPLFAPIVGGVLAQTLGWRSTQWFLAIYGGLTLILITFAMPETLHRTELQAPTGTQQPTSEKTTARPDLTRVSTRQSVQTTTKTTLKTLRRYFLDPLIVLTWLRYPAVALTVYYASITFGSLYCLNISIQASFSTAPYNFKTIIVGLLYIPGSIGYILASVFGGKWIDKIMHREARKAGRYDASGKLILRPEDRMRENAWIAAVLWPGALLWYGWTVQHGVIWIVPMVANFFFGVGSMLIFALSSTMLTEFMPKRASAGIAINNFVRNICSFTGAVVAEPIIHAIGNGWFMTILGLWSLVTGLLVVWAMGRFAGKWRVRMVAALG</sequence>
<keyword evidence="2 6" id="KW-0812">Transmembrane</keyword>
<evidence type="ECO:0000256" key="2">
    <source>
        <dbReference type="ARBA" id="ARBA00022692"/>
    </source>
</evidence>
<evidence type="ECO:0000259" key="7">
    <source>
        <dbReference type="PROSITE" id="PS50850"/>
    </source>
</evidence>
<dbReference type="GO" id="GO:0010509">
    <property type="term" value="P:intracellular polyamine homeostasis"/>
    <property type="evidence" value="ECO:0007669"/>
    <property type="project" value="TreeGrafter"/>
</dbReference>
<dbReference type="InterPro" id="IPR011701">
    <property type="entry name" value="MFS"/>
</dbReference>
<feature type="transmembrane region" description="Helical" evidence="6">
    <location>
        <begin position="471"/>
        <end position="494"/>
    </location>
</feature>
<evidence type="ECO:0000256" key="1">
    <source>
        <dbReference type="ARBA" id="ARBA00004141"/>
    </source>
</evidence>
<dbReference type="SUPFAM" id="SSF103473">
    <property type="entry name" value="MFS general substrate transporter"/>
    <property type="match status" value="1"/>
</dbReference>
<feature type="domain" description="Major facilitator superfamily (MFS) profile" evidence="7">
    <location>
        <begin position="116"/>
        <end position="563"/>
    </location>
</feature>
<comment type="subcellular location">
    <subcellularLocation>
        <location evidence="1">Membrane</location>
        <topology evidence="1">Multi-pass membrane protein</topology>
    </subcellularLocation>
</comment>
<evidence type="ECO:0000313" key="9">
    <source>
        <dbReference type="Proteomes" id="UP000799764"/>
    </source>
</evidence>
<evidence type="ECO:0000256" key="4">
    <source>
        <dbReference type="ARBA" id="ARBA00023136"/>
    </source>
</evidence>
<dbReference type="PANTHER" id="PTHR23502">
    <property type="entry name" value="MAJOR FACILITATOR SUPERFAMILY"/>
    <property type="match status" value="1"/>
</dbReference>
<dbReference type="Gene3D" id="1.20.1250.20">
    <property type="entry name" value="MFS general substrate transporter like domains"/>
    <property type="match status" value="1"/>
</dbReference>
<evidence type="ECO:0000313" key="8">
    <source>
        <dbReference type="EMBL" id="KAF2439671.1"/>
    </source>
</evidence>
<dbReference type="AlphaFoldDB" id="A0A9P4U7C7"/>
<feature type="region of interest" description="Disordered" evidence="5">
    <location>
        <begin position="1"/>
        <end position="77"/>
    </location>
</feature>